<sequence>QLLTEPITRGAGPITVPHASQPSSSSLENKIENLMSEFAKFSMSLMEQRKNEEKHTTQRRDVGYYGGQNQRGRGSFRGSNRGRTADGRVICYKCNRVGHFAINCRSNLGRG</sequence>
<dbReference type="SUPFAM" id="SSF57756">
    <property type="entry name" value="Retrovirus zinc finger-like domains"/>
    <property type="match status" value="1"/>
</dbReference>
<keyword evidence="1" id="KW-0862">Zinc</keyword>
<feature type="non-terminal residue" evidence="4">
    <location>
        <position position="111"/>
    </location>
</feature>
<keyword evidence="1" id="KW-0863">Zinc-finger</keyword>
<evidence type="ECO:0000256" key="2">
    <source>
        <dbReference type="SAM" id="MobiDB-lite"/>
    </source>
</evidence>
<dbReference type="GO" id="GO:0003676">
    <property type="term" value="F:nucleic acid binding"/>
    <property type="evidence" value="ECO:0007669"/>
    <property type="project" value="InterPro"/>
</dbReference>
<dbReference type="Pfam" id="PF00098">
    <property type="entry name" value="zf-CCHC"/>
    <property type="match status" value="1"/>
</dbReference>
<feature type="region of interest" description="Disordered" evidence="2">
    <location>
        <begin position="1"/>
        <end position="26"/>
    </location>
</feature>
<dbReference type="Gene3D" id="4.10.60.10">
    <property type="entry name" value="Zinc finger, CCHC-type"/>
    <property type="match status" value="1"/>
</dbReference>
<dbReference type="SMART" id="SM00343">
    <property type="entry name" value="ZnF_C2HC"/>
    <property type="match status" value="1"/>
</dbReference>
<reference evidence="4" key="1">
    <citation type="submission" date="2015-11" db="EMBL/GenBank/DDBJ databases">
        <title>De novo transcriptome assembly of four potential Pierce s Disease insect vectors from Arizona vineyards.</title>
        <authorList>
            <person name="Tassone E.E."/>
        </authorList>
    </citation>
    <scope>NUCLEOTIDE SEQUENCE</scope>
</reference>
<dbReference type="PROSITE" id="PS50158">
    <property type="entry name" value="ZF_CCHC"/>
    <property type="match status" value="1"/>
</dbReference>
<feature type="non-terminal residue" evidence="4">
    <location>
        <position position="1"/>
    </location>
</feature>
<accession>A0A1B6IYU9</accession>
<feature type="domain" description="CCHC-type" evidence="3">
    <location>
        <begin position="91"/>
        <end position="106"/>
    </location>
</feature>
<proteinExistence type="predicted"/>
<evidence type="ECO:0000313" key="4">
    <source>
        <dbReference type="EMBL" id="JAS92030.1"/>
    </source>
</evidence>
<gene>
    <name evidence="4" type="ORF">g.58097</name>
</gene>
<name>A0A1B6IYU9_9HEMI</name>
<dbReference type="InterPro" id="IPR036875">
    <property type="entry name" value="Znf_CCHC_sf"/>
</dbReference>
<dbReference type="EMBL" id="GECU01015676">
    <property type="protein sequence ID" value="JAS92030.1"/>
    <property type="molecule type" value="Transcribed_RNA"/>
</dbReference>
<feature type="compositionally biased region" description="Basic and acidic residues" evidence="2">
    <location>
        <begin position="47"/>
        <end position="62"/>
    </location>
</feature>
<dbReference type="GO" id="GO:0008270">
    <property type="term" value="F:zinc ion binding"/>
    <property type="evidence" value="ECO:0007669"/>
    <property type="project" value="UniProtKB-KW"/>
</dbReference>
<dbReference type="InterPro" id="IPR001878">
    <property type="entry name" value="Znf_CCHC"/>
</dbReference>
<evidence type="ECO:0000256" key="1">
    <source>
        <dbReference type="PROSITE-ProRule" id="PRU00047"/>
    </source>
</evidence>
<feature type="compositionally biased region" description="Low complexity" evidence="2">
    <location>
        <begin position="67"/>
        <end position="82"/>
    </location>
</feature>
<organism evidence="4">
    <name type="scientific">Homalodisca liturata</name>
    <dbReference type="NCBI Taxonomy" id="320908"/>
    <lineage>
        <taxon>Eukaryota</taxon>
        <taxon>Metazoa</taxon>
        <taxon>Ecdysozoa</taxon>
        <taxon>Arthropoda</taxon>
        <taxon>Hexapoda</taxon>
        <taxon>Insecta</taxon>
        <taxon>Pterygota</taxon>
        <taxon>Neoptera</taxon>
        <taxon>Paraneoptera</taxon>
        <taxon>Hemiptera</taxon>
        <taxon>Auchenorrhyncha</taxon>
        <taxon>Membracoidea</taxon>
        <taxon>Cicadellidae</taxon>
        <taxon>Cicadellinae</taxon>
        <taxon>Proconiini</taxon>
        <taxon>Homalodisca</taxon>
    </lineage>
</organism>
<protein>
    <recommendedName>
        <fullName evidence="3">CCHC-type domain-containing protein</fullName>
    </recommendedName>
</protein>
<keyword evidence="1" id="KW-0479">Metal-binding</keyword>
<evidence type="ECO:0000259" key="3">
    <source>
        <dbReference type="PROSITE" id="PS50158"/>
    </source>
</evidence>
<feature type="region of interest" description="Disordered" evidence="2">
    <location>
        <begin position="46"/>
        <end position="82"/>
    </location>
</feature>
<dbReference type="AlphaFoldDB" id="A0A1B6IYU9"/>